<keyword evidence="3" id="KW-1185">Reference proteome</keyword>
<evidence type="ECO:0000313" key="2">
    <source>
        <dbReference type="EMBL" id="SUN08308.1"/>
    </source>
</evidence>
<dbReference type="AlphaFoldDB" id="A0A1Q8EFG6"/>
<dbReference type="OrthoDB" id="2223583at2"/>
<dbReference type="RefSeq" id="WP_075098448.1">
    <property type="nucleotide sequence ID" value="NZ_MSJL01000004.1"/>
</dbReference>
<evidence type="ECO:0008006" key="5">
    <source>
        <dbReference type="Google" id="ProtNLM"/>
    </source>
</evidence>
<reference evidence="1" key="2">
    <citation type="submission" date="2016-12" db="EMBL/GenBank/DDBJ databases">
        <authorList>
            <person name="Song W.-J."/>
            <person name="Kurnit D.M."/>
        </authorList>
    </citation>
    <scope>NUCLEOTIDE SEQUENCE [LARGE SCALE GENOMIC DNA]</scope>
    <source>
        <strain evidence="1">ATCC 51725</strain>
    </source>
</reference>
<protein>
    <recommendedName>
        <fullName evidence="5">YolD-like protein</fullName>
    </recommendedName>
</protein>
<sequence length="108" mass="12483">MKKFLSILLYHLNVFLGNQQPHSTSQEEESTPYLDMIQLALYKKAAIHVIYADKSFTGEIVKFEPDRNRMIVKNFKRNVNSIIALDDIQRISLVPDSIRKSQNNSMNA</sequence>
<evidence type="ECO:0000313" key="1">
    <source>
        <dbReference type="EMBL" id="OLF50540.1"/>
    </source>
</evidence>
<evidence type="ECO:0000313" key="4">
    <source>
        <dbReference type="Proteomes" id="UP000255213"/>
    </source>
</evidence>
<organism evidence="1 3">
    <name type="scientific">Streptococcus acidominimus</name>
    <dbReference type="NCBI Taxonomy" id="1326"/>
    <lineage>
        <taxon>Bacteria</taxon>
        <taxon>Bacillati</taxon>
        <taxon>Bacillota</taxon>
        <taxon>Bacilli</taxon>
        <taxon>Lactobacillales</taxon>
        <taxon>Streptococcaceae</taxon>
        <taxon>Streptococcus</taxon>
    </lineage>
</organism>
<reference evidence="2 4" key="3">
    <citation type="submission" date="2018-06" db="EMBL/GenBank/DDBJ databases">
        <authorList>
            <consortium name="Pathogen Informatics"/>
            <person name="Doyle S."/>
        </authorList>
    </citation>
    <scope>NUCLEOTIDE SEQUENCE [LARGE SCALE GENOMIC DNA]</scope>
    <source>
        <strain evidence="2 4">NCTC12957</strain>
    </source>
</reference>
<reference evidence="3" key="1">
    <citation type="submission" date="2016-12" db="EMBL/GenBank/DDBJ databases">
        <authorList>
            <person name="Gulvik C.A."/>
        </authorList>
    </citation>
    <scope>NUCLEOTIDE SEQUENCE [LARGE SCALE GENOMIC DNA]</scope>
    <source>
        <strain evidence="3">ATCC 51725</strain>
    </source>
</reference>
<dbReference type="Proteomes" id="UP000186437">
    <property type="component" value="Unassembled WGS sequence"/>
</dbReference>
<name>A0A1Q8EFG6_STRAI</name>
<evidence type="ECO:0000313" key="3">
    <source>
        <dbReference type="Proteomes" id="UP000186437"/>
    </source>
</evidence>
<dbReference type="Proteomes" id="UP000255213">
    <property type="component" value="Unassembled WGS sequence"/>
</dbReference>
<dbReference type="EMBL" id="UHEN01000001">
    <property type="protein sequence ID" value="SUN08308.1"/>
    <property type="molecule type" value="Genomic_DNA"/>
</dbReference>
<accession>A0A1Q8EFG6</accession>
<gene>
    <name evidence="1" type="ORF">BU200_01375</name>
    <name evidence="2" type="ORF">NCTC12957_01901</name>
</gene>
<dbReference type="EMBL" id="MSJL01000004">
    <property type="protein sequence ID" value="OLF50540.1"/>
    <property type="molecule type" value="Genomic_DNA"/>
</dbReference>
<proteinExistence type="predicted"/>